<dbReference type="SMART" id="SM00353">
    <property type="entry name" value="HLH"/>
    <property type="match status" value="1"/>
</dbReference>
<gene>
    <name evidence="3" type="ORF">GGI25_002721</name>
</gene>
<accession>A0A9W8G7P3</accession>
<dbReference type="InterPro" id="IPR052099">
    <property type="entry name" value="Regulatory_TF_Diverse"/>
</dbReference>
<dbReference type="InterPro" id="IPR036638">
    <property type="entry name" value="HLH_DNA-bd_sf"/>
</dbReference>
<dbReference type="Pfam" id="PF00010">
    <property type="entry name" value="HLH"/>
    <property type="match status" value="1"/>
</dbReference>
<feature type="compositionally biased region" description="Polar residues" evidence="1">
    <location>
        <begin position="373"/>
        <end position="382"/>
    </location>
</feature>
<dbReference type="InterPro" id="IPR011598">
    <property type="entry name" value="bHLH_dom"/>
</dbReference>
<proteinExistence type="predicted"/>
<dbReference type="Proteomes" id="UP001151518">
    <property type="component" value="Unassembled WGS sequence"/>
</dbReference>
<comment type="caution">
    <text evidence="3">The sequence shown here is derived from an EMBL/GenBank/DDBJ whole genome shotgun (WGS) entry which is preliminary data.</text>
</comment>
<organism evidence="3 4">
    <name type="scientific">Coemansia spiralis</name>
    <dbReference type="NCBI Taxonomy" id="417178"/>
    <lineage>
        <taxon>Eukaryota</taxon>
        <taxon>Fungi</taxon>
        <taxon>Fungi incertae sedis</taxon>
        <taxon>Zoopagomycota</taxon>
        <taxon>Kickxellomycotina</taxon>
        <taxon>Kickxellomycetes</taxon>
        <taxon>Kickxellales</taxon>
        <taxon>Kickxellaceae</taxon>
        <taxon>Coemansia</taxon>
    </lineage>
</organism>
<evidence type="ECO:0000313" key="4">
    <source>
        <dbReference type="Proteomes" id="UP001151518"/>
    </source>
</evidence>
<feature type="domain" description="BHLH" evidence="2">
    <location>
        <begin position="341"/>
        <end position="433"/>
    </location>
</feature>
<dbReference type="PANTHER" id="PTHR47336">
    <property type="entry name" value="TRANSCRIPTION FACTOR HMS1-RELATED"/>
    <property type="match status" value="1"/>
</dbReference>
<evidence type="ECO:0000259" key="2">
    <source>
        <dbReference type="PROSITE" id="PS50888"/>
    </source>
</evidence>
<dbReference type="OrthoDB" id="2133190at2759"/>
<dbReference type="SUPFAM" id="SSF47459">
    <property type="entry name" value="HLH, helix-loop-helix DNA-binding domain"/>
    <property type="match status" value="1"/>
</dbReference>
<sequence length="494" mass="53306">MQQQYTSGALSNIPAGAQLSQQQNDEQNIAALNSFLGISPTSLSLSSPQQSAQIACTNEQAMAAFLASTATAYSDPQALSLPLQDSPIFLNSTGITPAQSIQSIQLGDLGSDAATFAAAASNCLPTCNQTGTGSSSDSPMMAGTADMSNPFLSQSLSAGLESSLNMFCSPVQQSPYNNMTLLPSASLERQQLQQQYFPTSNGANTVLGKHSRTEDAIDYNELQALFAPVGVPLSKRVSMPVLYRGAATFIGDGGPAATMPVSPTSSVMQRISSYRPSINNNAYATDGAADNAISSFTPVKKVPISRMKTTTAVMSTSSANTSVFDTNNTNEAANSPPVQYQRKVAHNAIERRYRNNINDRIRDLRNSVPALQSIRQKAKQQISNGVSNDVSNDENDDDLDDDDGDTYVDGVEAAKKLNKATILGKATEYIYYLRRNNDLLKREFIYMRDVLRQIPEGDKLIQKVLQRAKQESDIATASLHVPENTNVRQKKKRS</sequence>
<reference evidence="3" key="1">
    <citation type="submission" date="2022-07" db="EMBL/GenBank/DDBJ databases">
        <title>Phylogenomic reconstructions and comparative analyses of Kickxellomycotina fungi.</title>
        <authorList>
            <person name="Reynolds N.K."/>
            <person name="Stajich J.E."/>
            <person name="Barry K."/>
            <person name="Grigoriev I.V."/>
            <person name="Crous P."/>
            <person name="Smith M.E."/>
        </authorList>
    </citation>
    <scope>NUCLEOTIDE SEQUENCE</scope>
    <source>
        <strain evidence="3">NRRL 3115</strain>
    </source>
</reference>
<name>A0A9W8G7P3_9FUNG</name>
<dbReference type="EMBL" id="JANBTW010000026">
    <property type="protein sequence ID" value="KAJ2677932.1"/>
    <property type="molecule type" value="Genomic_DNA"/>
</dbReference>
<dbReference type="PANTHER" id="PTHR47336:SF2">
    <property type="entry name" value="TRANSCRIPTION FACTOR HMS1-RELATED"/>
    <property type="match status" value="1"/>
</dbReference>
<dbReference type="Gene3D" id="4.10.280.10">
    <property type="entry name" value="Helix-loop-helix DNA-binding domain"/>
    <property type="match status" value="1"/>
</dbReference>
<evidence type="ECO:0000313" key="3">
    <source>
        <dbReference type="EMBL" id="KAJ2677932.1"/>
    </source>
</evidence>
<feature type="compositionally biased region" description="Acidic residues" evidence="1">
    <location>
        <begin position="391"/>
        <end position="403"/>
    </location>
</feature>
<evidence type="ECO:0000256" key="1">
    <source>
        <dbReference type="SAM" id="MobiDB-lite"/>
    </source>
</evidence>
<feature type="region of interest" description="Disordered" evidence="1">
    <location>
        <begin position="373"/>
        <end position="403"/>
    </location>
</feature>
<dbReference type="AlphaFoldDB" id="A0A9W8G7P3"/>
<dbReference type="GO" id="GO:0046983">
    <property type="term" value="F:protein dimerization activity"/>
    <property type="evidence" value="ECO:0007669"/>
    <property type="project" value="InterPro"/>
</dbReference>
<dbReference type="PROSITE" id="PS50888">
    <property type="entry name" value="BHLH"/>
    <property type="match status" value="1"/>
</dbReference>
<protein>
    <recommendedName>
        <fullName evidence="2">BHLH domain-containing protein</fullName>
    </recommendedName>
</protein>